<dbReference type="HOGENOM" id="CLU_383506_0_0_14"/>
<dbReference type="PATRIC" id="fig|1276246.3.peg.493"/>
<organism evidence="2 3">
    <name type="scientific">Spiroplasma culicicola AES-1</name>
    <dbReference type="NCBI Taxonomy" id="1276246"/>
    <lineage>
        <taxon>Bacteria</taxon>
        <taxon>Bacillati</taxon>
        <taxon>Mycoplasmatota</taxon>
        <taxon>Mollicutes</taxon>
        <taxon>Entomoplasmatales</taxon>
        <taxon>Spiroplasmataceae</taxon>
        <taxon>Spiroplasma</taxon>
    </lineage>
</organism>
<feature type="chain" id="PRO_5004877180" description="Chitinase" evidence="1">
    <location>
        <begin position="22"/>
        <end position="721"/>
    </location>
</feature>
<dbReference type="AlphaFoldDB" id="W6A780"/>
<name>W6A780_9MOLU</name>
<proteinExistence type="predicted"/>
<evidence type="ECO:0000256" key="1">
    <source>
        <dbReference type="SAM" id="SignalP"/>
    </source>
</evidence>
<gene>
    <name evidence="2" type="ORF">SCULI_v1c04950</name>
</gene>
<dbReference type="Proteomes" id="UP000019267">
    <property type="component" value="Chromosome"/>
</dbReference>
<dbReference type="KEGG" id="scq:SCULI_v1c04950"/>
<keyword evidence="1" id="KW-0732">Signal</keyword>
<keyword evidence="3" id="KW-1185">Reference proteome</keyword>
<evidence type="ECO:0000313" key="3">
    <source>
        <dbReference type="Proteomes" id="UP000019267"/>
    </source>
</evidence>
<dbReference type="OrthoDB" id="389077at2"/>
<dbReference type="InterPro" id="IPR054816">
    <property type="entry name" value="Lipoprotein_mollicutes-type_CS"/>
</dbReference>
<dbReference type="RefSeq" id="WP_025363073.1">
    <property type="nucleotide sequence ID" value="NZ_CP006681.1"/>
</dbReference>
<evidence type="ECO:0008006" key="4">
    <source>
        <dbReference type="Google" id="ProtNLM"/>
    </source>
</evidence>
<dbReference type="NCBIfam" id="NF038029">
    <property type="entry name" value="LP_plasma"/>
    <property type="match status" value="1"/>
</dbReference>
<dbReference type="eggNOG" id="COG3469">
    <property type="taxonomic scope" value="Bacteria"/>
</dbReference>
<feature type="signal peptide" evidence="1">
    <location>
        <begin position="1"/>
        <end position="21"/>
    </location>
</feature>
<dbReference type="STRING" id="1276246.SCULI_v1c04950"/>
<accession>W6A780</accession>
<dbReference type="EMBL" id="CP006681">
    <property type="protein sequence ID" value="AHI52836.1"/>
    <property type="molecule type" value="Genomic_DNA"/>
</dbReference>
<reference evidence="2 3" key="1">
    <citation type="journal article" date="2014" name="Genome Biol. Evol.">
        <title>Molecular evolution of the substrate utilization strategies and putative virulence factors in mosquito-associated Spiroplasma species.</title>
        <authorList>
            <person name="Chang T.H."/>
            <person name="Lo W.S."/>
            <person name="Ku C."/>
            <person name="Chen L.L."/>
            <person name="Kuo C.H."/>
        </authorList>
    </citation>
    <scope>NUCLEOTIDE SEQUENCE [LARGE SCALE GENOMIC DNA]</scope>
    <source>
        <strain evidence="2">AES-1</strain>
    </source>
</reference>
<protein>
    <recommendedName>
        <fullName evidence="4">Chitinase</fullName>
    </recommendedName>
</protein>
<sequence length="721" mass="78976">MKKLLSLIGAASVTAPAAASAVSCGEVAVLGKGPLSELTTDMVLKIKEKSIKGINDAIDASKKLASFQVDIEGDPALSSSDKGTVTLTPNIEWGFDLEGSAKVQWMYVQNLHDVIKVKNLGEFEKVDASVILSVLSTKNTNLDTNEIEVINITNKGATIQAKNNSEKYYGSAKVSFSVKEADTRVELSSVIKTTSLGELADNQSTTILNAIANLNSALNTKEVTISNITSTSALINSKSNSKVYKGSVAVKFTVEESVEPPIELIKLEQHLKTTNLGEISKADENTILSAVKAKNSQVNTSEIEVSAINDTNATIKVKANSTVYEQGSIKITYSLASTPTPPEEKIDLKEHLKTTDLLGVGDSEPDTLLAKAETLNPDLIISELEVINIGENKADIKVKNDSEFYNPSTISVTFTISSALEDVISVRKLGEINDKDSETILNRVAIKNQALQKAEVEVINITDSSATIKAKDNSIIYKGSVEVTFSIFVEQEVDKDEKDITKLIQRTMLADDLITLPTNPGSVWGLVIKANANTLNELKLEHVIISDINENGAIIKGDELKWPNYKGTVEVSWSKNKDAEDGENDLGNLGEELNSNANFNIRWKEVVESRTKAWEKNELGEQDKYESLEHFIWMDVNGGVMSTVQSVFRTTMLKILGLYDIPEVVLDPNFIKYQVDWDTNLWETVVENEIELKDQEFEIDCFGLEGSWLKGKTAIKIVLNS</sequence>
<dbReference type="PROSITE" id="PS51257">
    <property type="entry name" value="PROKAR_LIPOPROTEIN"/>
    <property type="match status" value="1"/>
</dbReference>
<evidence type="ECO:0000313" key="2">
    <source>
        <dbReference type="EMBL" id="AHI52836.1"/>
    </source>
</evidence>